<evidence type="ECO:0000313" key="2">
    <source>
        <dbReference type="Proteomes" id="UP000234343"/>
    </source>
</evidence>
<protein>
    <recommendedName>
        <fullName evidence="3">Ankyrin repeat protein</fullName>
    </recommendedName>
</protein>
<proteinExistence type="predicted"/>
<keyword evidence="2" id="KW-1185">Reference proteome</keyword>
<evidence type="ECO:0008006" key="3">
    <source>
        <dbReference type="Google" id="ProtNLM"/>
    </source>
</evidence>
<dbReference type="AlphaFoldDB" id="A0A2H5FMA1"/>
<dbReference type="EMBL" id="CP025491">
    <property type="protein sequence ID" value="AUH72663.1"/>
    <property type="molecule type" value="Genomic_DNA"/>
</dbReference>
<accession>A0A2H5FMA1</accession>
<gene>
    <name evidence="1" type="ORF">CAB17_11835</name>
</gene>
<dbReference type="Proteomes" id="UP000234343">
    <property type="component" value="Chromosome"/>
</dbReference>
<dbReference type="KEGG" id="lsh:CAB17_11835"/>
<evidence type="ECO:0000313" key="1">
    <source>
        <dbReference type="EMBL" id="AUH72663.1"/>
    </source>
</evidence>
<organism evidence="1 2">
    <name type="scientific">Legionella sainthelensi</name>
    <dbReference type="NCBI Taxonomy" id="28087"/>
    <lineage>
        <taxon>Bacteria</taxon>
        <taxon>Pseudomonadati</taxon>
        <taxon>Pseudomonadota</taxon>
        <taxon>Gammaproteobacteria</taxon>
        <taxon>Legionellales</taxon>
        <taxon>Legionellaceae</taxon>
        <taxon>Legionella</taxon>
    </lineage>
</organism>
<name>A0A2H5FMA1_9GAMM</name>
<dbReference type="RefSeq" id="WP_101900272.1">
    <property type="nucleotide sequence ID" value="NZ_CP025491.2"/>
</dbReference>
<sequence>MKTNTFFTPRQSCESITADNFETKYAEYFNSLREATKYNKLNQINLFKSALTRNQFLKLMHDKNCDYSDCAIIHYAAKWNRPSAIQALVEDLSHEERLSIFKMKYSTRCNTLHFTATVNDRENTNCSYEAAVKIKELLYLENDHHFWIKLLEEQQYCLETSVHYAARQPSSNLLKLLSDGLDECEWLKIISLKNDNNRTAVDVYFINMNKNYMSSSSTSYISALRGPLKSDNWVRFLLSNNVLQGLDPDNPGEAQYFQEIIKNLSPELIQILVKDWQKFYPDKSNRINTLVDKIQMTETDFRAFNNMKT</sequence>
<reference evidence="1 2" key="1">
    <citation type="submission" date="2017-12" db="EMBL/GenBank/DDBJ databases">
        <title>Legionella sainthelensi LA01-117, whole genome sequence of a clinical isolate from New Zealand.</title>
        <authorList>
            <person name="Cree S.L."/>
            <person name="Slow S."/>
            <person name="Kennedy M.A."/>
            <person name="Murdoch D.R."/>
            <person name="Biggs P.J."/>
            <person name="Anderson T."/>
        </authorList>
    </citation>
    <scope>NUCLEOTIDE SEQUENCE [LARGE SCALE GENOMIC DNA]</scope>
    <source>
        <strain evidence="1 2">LA01-117</strain>
    </source>
</reference>